<evidence type="ECO:0000313" key="1">
    <source>
        <dbReference type="EMBL" id="MDC3985836.1"/>
    </source>
</evidence>
<dbReference type="Proteomes" id="UP001151081">
    <property type="component" value="Unassembled WGS sequence"/>
</dbReference>
<proteinExistence type="predicted"/>
<gene>
    <name evidence="1" type="ORF">KEG57_35475</name>
</gene>
<organism evidence="1 2">
    <name type="scientific">Polyangium jinanense</name>
    <dbReference type="NCBI Taxonomy" id="2829994"/>
    <lineage>
        <taxon>Bacteria</taxon>
        <taxon>Pseudomonadati</taxon>
        <taxon>Myxococcota</taxon>
        <taxon>Polyangia</taxon>
        <taxon>Polyangiales</taxon>
        <taxon>Polyangiaceae</taxon>
        <taxon>Polyangium</taxon>
    </lineage>
</organism>
<dbReference type="AlphaFoldDB" id="A0A9X4AVM9"/>
<dbReference type="RefSeq" id="WP_272426664.1">
    <property type="nucleotide sequence ID" value="NZ_JAGTJJ010000032.1"/>
</dbReference>
<dbReference type="EMBL" id="JAGTJJ010000032">
    <property type="protein sequence ID" value="MDC3985836.1"/>
    <property type="molecule type" value="Genomic_DNA"/>
</dbReference>
<protein>
    <submittedName>
        <fullName evidence="1">Uncharacterized protein</fullName>
    </submittedName>
</protein>
<accession>A0A9X4AVM9</accession>
<reference evidence="1 2" key="1">
    <citation type="submission" date="2021-04" db="EMBL/GenBank/DDBJ databases">
        <title>Genome analysis of Polyangium sp.</title>
        <authorList>
            <person name="Li Y."/>
            <person name="Wang J."/>
        </authorList>
    </citation>
    <scope>NUCLEOTIDE SEQUENCE [LARGE SCALE GENOMIC DNA]</scope>
    <source>
        <strain evidence="1 2">SDU14</strain>
    </source>
</reference>
<evidence type="ECO:0000313" key="2">
    <source>
        <dbReference type="Proteomes" id="UP001151081"/>
    </source>
</evidence>
<name>A0A9X4AVM9_9BACT</name>
<sequence>MHDAEELRRFARKDWAAAARGKEHSFRDWKRKHGPAAGIRIAGKFSTKKTHPSKPPKGKELVALVHDPLHTRPYRQAWQSILAAPVLHGSLLTNPDAR</sequence>
<keyword evidence="2" id="KW-1185">Reference proteome</keyword>
<comment type="caution">
    <text evidence="1">The sequence shown here is derived from an EMBL/GenBank/DDBJ whole genome shotgun (WGS) entry which is preliminary data.</text>
</comment>